<gene>
    <name evidence="3" type="ORF">HXX76_014808</name>
</gene>
<evidence type="ECO:0000256" key="1">
    <source>
        <dbReference type="SAM" id="MobiDB-lite"/>
    </source>
</evidence>
<dbReference type="GO" id="GO:0005829">
    <property type="term" value="C:cytosol"/>
    <property type="evidence" value="ECO:0007669"/>
    <property type="project" value="GOC"/>
</dbReference>
<dbReference type="GO" id="GO:1990071">
    <property type="term" value="C:TRAPPII protein complex"/>
    <property type="evidence" value="ECO:0007669"/>
    <property type="project" value="InterPro"/>
</dbReference>
<keyword evidence="4" id="KW-1185">Reference proteome</keyword>
<feature type="region of interest" description="Disordered" evidence="1">
    <location>
        <begin position="397"/>
        <end position="428"/>
    </location>
</feature>
<dbReference type="EMBL" id="JAEHOC010000069">
    <property type="protein sequence ID" value="KAG2424134.1"/>
    <property type="molecule type" value="Genomic_DNA"/>
</dbReference>
<dbReference type="OrthoDB" id="10256906at2759"/>
<feature type="region of interest" description="Disordered" evidence="1">
    <location>
        <begin position="563"/>
        <end position="654"/>
    </location>
</feature>
<feature type="compositionally biased region" description="Gly residues" evidence="1">
    <location>
        <begin position="989"/>
        <end position="1022"/>
    </location>
</feature>
<feature type="region of interest" description="Disordered" evidence="1">
    <location>
        <begin position="1068"/>
        <end position="1119"/>
    </location>
</feature>
<reference evidence="3" key="1">
    <citation type="journal article" date="2020" name="bioRxiv">
        <title>Comparative genomics of Chlamydomonas.</title>
        <authorList>
            <person name="Craig R.J."/>
            <person name="Hasan A.R."/>
            <person name="Ness R.W."/>
            <person name="Keightley P.D."/>
        </authorList>
    </citation>
    <scope>NUCLEOTIDE SEQUENCE</scope>
    <source>
        <strain evidence="3">SAG 7.73</strain>
    </source>
</reference>
<feature type="region of interest" description="Disordered" evidence="1">
    <location>
        <begin position="115"/>
        <end position="137"/>
    </location>
</feature>
<feature type="compositionally biased region" description="Low complexity" evidence="1">
    <location>
        <begin position="400"/>
        <end position="412"/>
    </location>
</feature>
<dbReference type="GO" id="GO:0006891">
    <property type="term" value="P:intra-Golgi vesicle-mediated transport"/>
    <property type="evidence" value="ECO:0007669"/>
    <property type="project" value="TreeGrafter"/>
</dbReference>
<dbReference type="InterPro" id="IPR056913">
    <property type="entry name" value="TRAPPC10/Trs130_N"/>
</dbReference>
<feature type="domain" description="TRAPPC10/Trs130 N-terminal" evidence="2">
    <location>
        <begin position="323"/>
        <end position="485"/>
    </location>
</feature>
<dbReference type="PANTHER" id="PTHR13251">
    <property type="entry name" value="EPILEPSY HOLOPROSENCEPHALY CANDIDATE 1/TMEM1"/>
    <property type="match status" value="1"/>
</dbReference>
<feature type="compositionally biased region" description="Gly residues" evidence="1">
    <location>
        <begin position="620"/>
        <end position="629"/>
    </location>
</feature>
<dbReference type="AlphaFoldDB" id="A0A835SBX1"/>
<dbReference type="Pfam" id="PF23036">
    <property type="entry name" value="TRAPPC10_1st"/>
    <property type="match status" value="1"/>
</dbReference>
<sequence>MDEDEYGGLFLVSVDELGVPGLWASVKDLLESRCVLHNLTLHNKMGRAVTVERLQLSMVPCTDRRLARLRPFAHSAVVWFRHPYAHLLLVATADPTEYRNVTKPALKKAIADLERDWGGPPATPGPGGGGGGGGAGGGGGGGGGLGAGGREAGGAGGGGGLLGGMGLGLLGGGGAAAAAAPAGVLGAEWVVVYVRPPELDVGDKGVKKVYEKLRDDFNTTRGRTRVLRIDPPKGYSAAALAAVGVVPAALTAAAAAASGGGPGAGAAGGGGSNASSTWVTPRGGVGAAGAGGAGGGGAGLVLPAGVGMYHGSAVLGLEELDVALREAVRASFEARQAAYAAEVGRLANERLSPGWSFVTLYLVKDSLALLLEGAGLALDAYKEYVELEAAYLETLDRPDQQQQGQQPGQQGPAAGGGAAGGDDEDDRYGACGEGAEVATLMTASWRVTRRIVLKRSAVQEFRFRQYLFAAQSRLLLRLGRPVDVAERALRFIADTARQLAARQAATAAAAAAAAGGAAAGGAGGGKVAGGSVRPLFKEAWTFSACLAVIAAVTAAVAGRPAAAGAEGSGGGLASAGASTPLPGQPSCGEGGATPEHHPTGGSDTPQQQVRDTRSRSTPYGPGGGGGGMMRGRSNTAGPTAAGADAEADADGDAPGGGGAGAGAGAYLGGGAAAGGPVDWALCLPYEAEVPALDPLSLCGQAVSPAALAATAAGGPGDSEALLRQATFQSYMLALAQLYGTARAALLQLAAAAAALTAAAQAAAEAEEAAAAHGEGGEAEAEADAGWAGLLAGWRRGLAALPPQYPCRAVVGEFVDQEEDRQFEATPQQQATPLQLLRQAMAAAAGGGGGGNGGGGGPPGQQSPAPGGGGGLGPGTPRGGGELGAAGSPAANSAIWLTPPGPAAGGGGGGGDSLYGGGGGGAGLLMRGAGHHHVRSDSMYSVNMQTGGGTSTAAAAAAAGGGGALGSGLGGAVGLVSAGPTGGSDLWEPSGGGLGGAGGGLRGGGMKPGGGGAGGRGGGGGGAAPPPYQPRHQHSSSADNVGFSSGGGGGGSFFAKLDLFASKVSSVLEPLRPGSSHHHPPPSRGATRLPTASDSEPQSDLPSPRAVEEQGAERGSLASS</sequence>
<proteinExistence type="predicted"/>
<organism evidence="3 4">
    <name type="scientific">Chlamydomonas incerta</name>
    <dbReference type="NCBI Taxonomy" id="51695"/>
    <lineage>
        <taxon>Eukaryota</taxon>
        <taxon>Viridiplantae</taxon>
        <taxon>Chlorophyta</taxon>
        <taxon>core chlorophytes</taxon>
        <taxon>Chlorophyceae</taxon>
        <taxon>CS clade</taxon>
        <taxon>Chlamydomonadales</taxon>
        <taxon>Chlamydomonadaceae</taxon>
        <taxon>Chlamydomonas</taxon>
    </lineage>
</organism>
<evidence type="ECO:0000313" key="4">
    <source>
        <dbReference type="Proteomes" id="UP000650467"/>
    </source>
</evidence>
<dbReference type="GO" id="GO:0034498">
    <property type="term" value="P:early endosome to Golgi transport"/>
    <property type="evidence" value="ECO:0007669"/>
    <property type="project" value="TreeGrafter"/>
</dbReference>
<feature type="compositionally biased region" description="Gly residues" evidence="1">
    <location>
        <begin position="844"/>
        <end position="858"/>
    </location>
</feature>
<dbReference type="InterPro" id="IPR045126">
    <property type="entry name" value="TRAPPC10/Trs130"/>
</dbReference>
<comment type="caution">
    <text evidence="3">The sequence shown here is derived from an EMBL/GenBank/DDBJ whole genome shotgun (WGS) entry which is preliminary data.</text>
</comment>
<feature type="compositionally biased region" description="Low complexity" evidence="1">
    <location>
        <begin position="630"/>
        <end position="644"/>
    </location>
</feature>
<feature type="compositionally biased region" description="Gly residues" evidence="1">
    <location>
        <begin position="865"/>
        <end position="883"/>
    </location>
</feature>
<feature type="region of interest" description="Disordered" evidence="1">
    <location>
        <begin position="982"/>
        <end position="1046"/>
    </location>
</feature>
<evidence type="ECO:0000259" key="2">
    <source>
        <dbReference type="Pfam" id="PF23036"/>
    </source>
</evidence>
<evidence type="ECO:0000313" key="3">
    <source>
        <dbReference type="EMBL" id="KAG2424134.1"/>
    </source>
</evidence>
<feature type="compositionally biased region" description="Polar residues" evidence="1">
    <location>
        <begin position="1089"/>
        <end position="1100"/>
    </location>
</feature>
<accession>A0A835SBX1</accession>
<protein>
    <recommendedName>
        <fullName evidence="2">TRAPPC10/Trs130 N-terminal domain-containing protein</fullName>
    </recommendedName>
</protein>
<name>A0A835SBX1_CHLIN</name>
<feature type="compositionally biased region" description="Gly residues" evidence="1">
    <location>
        <begin position="125"/>
        <end position="137"/>
    </location>
</feature>
<dbReference type="PANTHER" id="PTHR13251:SF3">
    <property type="entry name" value="TRAFFICKING PROTEIN PARTICLE COMPLEX SUBUNIT 10"/>
    <property type="match status" value="1"/>
</dbReference>
<dbReference type="Proteomes" id="UP000650467">
    <property type="component" value="Unassembled WGS sequence"/>
</dbReference>
<feature type="region of interest" description="Disordered" evidence="1">
    <location>
        <begin position="843"/>
        <end position="908"/>
    </location>
</feature>